<keyword evidence="4 9" id="KW-0732">Signal</keyword>
<comment type="similarity">
    <text evidence="2 7">Belongs to the EMP24/GP25L family.</text>
</comment>
<dbReference type="PROSITE" id="PS50866">
    <property type="entry name" value="GOLD"/>
    <property type="match status" value="1"/>
</dbReference>
<proteinExistence type="inferred from homology"/>
<evidence type="ECO:0000256" key="1">
    <source>
        <dbReference type="ARBA" id="ARBA00004479"/>
    </source>
</evidence>
<evidence type="ECO:0000256" key="6">
    <source>
        <dbReference type="ARBA" id="ARBA00023136"/>
    </source>
</evidence>
<dbReference type="Pfam" id="PF01105">
    <property type="entry name" value="EMP24_GP25L"/>
    <property type="match status" value="1"/>
</dbReference>
<evidence type="ECO:0000256" key="2">
    <source>
        <dbReference type="ARBA" id="ARBA00007104"/>
    </source>
</evidence>
<keyword evidence="6 8" id="KW-0472">Membrane</keyword>
<evidence type="ECO:0000256" key="3">
    <source>
        <dbReference type="ARBA" id="ARBA00022692"/>
    </source>
</evidence>
<accession>A0A376B5S4</accession>
<protein>
    <submittedName>
        <fullName evidence="11">Probable Protein ERP1</fullName>
    </submittedName>
</protein>
<evidence type="ECO:0000256" key="5">
    <source>
        <dbReference type="ARBA" id="ARBA00022989"/>
    </source>
</evidence>
<dbReference type="InterPro" id="IPR009038">
    <property type="entry name" value="GOLD_dom"/>
</dbReference>
<dbReference type="VEuPathDB" id="FungiDB:SCODWIG_01784"/>
<organism evidence="11 12">
    <name type="scientific">Saccharomycodes ludwigii</name>
    <dbReference type="NCBI Taxonomy" id="36035"/>
    <lineage>
        <taxon>Eukaryota</taxon>
        <taxon>Fungi</taxon>
        <taxon>Dikarya</taxon>
        <taxon>Ascomycota</taxon>
        <taxon>Saccharomycotina</taxon>
        <taxon>Saccharomycetes</taxon>
        <taxon>Saccharomycodales</taxon>
        <taxon>Saccharomycodaceae</taxon>
        <taxon>Saccharomycodes</taxon>
    </lineage>
</organism>
<dbReference type="AlphaFoldDB" id="A0A376B5S4"/>
<dbReference type="GO" id="GO:0016020">
    <property type="term" value="C:membrane"/>
    <property type="evidence" value="ECO:0007669"/>
    <property type="project" value="UniProtKB-SubCell"/>
</dbReference>
<dbReference type="InterPro" id="IPR015720">
    <property type="entry name" value="Emp24-like"/>
</dbReference>
<feature type="chain" id="PRO_5016820177" evidence="9">
    <location>
        <begin position="22"/>
        <end position="218"/>
    </location>
</feature>
<dbReference type="SMART" id="SM01190">
    <property type="entry name" value="EMP24_GP25L"/>
    <property type="match status" value="1"/>
</dbReference>
<dbReference type="Proteomes" id="UP000262825">
    <property type="component" value="Unassembled WGS sequence"/>
</dbReference>
<gene>
    <name evidence="11" type="ORF">SCODWIG_01784</name>
</gene>
<name>A0A376B5S4_9ASCO</name>
<evidence type="ECO:0000256" key="4">
    <source>
        <dbReference type="ARBA" id="ARBA00022729"/>
    </source>
</evidence>
<evidence type="ECO:0000256" key="7">
    <source>
        <dbReference type="RuleBase" id="RU003827"/>
    </source>
</evidence>
<evidence type="ECO:0000313" key="11">
    <source>
        <dbReference type="EMBL" id="SSD60023.1"/>
    </source>
</evidence>
<dbReference type="GO" id="GO:0006888">
    <property type="term" value="P:endoplasmic reticulum to Golgi vesicle-mediated transport"/>
    <property type="evidence" value="ECO:0007669"/>
    <property type="project" value="UniProtKB-ARBA"/>
</dbReference>
<dbReference type="GO" id="GO:0005737">
    <property type="term" value="C:cytoplasm"/>
    <property type="evidence" value="ECO:0007669"/>
    <property type="project" value="GOC"/>
</dbReference>
<evidence type="ECO:0000256" key="8">
    <source>
        <dbReference type="SAM" id="Phobius"/>
    </source>
</evidence>
<sequence>MKLLLSQLTILLLVLVQQTSAFYLYVTGSDRKCFSKELSKDTLLSGAYSLQVYNSDSQTYRDVIGDEISLVIDVEEVFDDNHRVVHQTGSAVGDFTFVALDSGEHKICFQPQSGGWLAKTKSKLDIQFEIGSKLELDSKKKGTVANLHAKVNILNAKVSEIKREQALVRERESIFRDKSESVNARVAWWSIIQLIVLAVTCVWQLRHLRTFFVKQKIL</sequence>
<evidence type="ECO:0000313" key="12">
    <source>
        <dbReference type="Proteomes" id="UP000262825"/>
    </source>
</evidence>
<dbReference type="OrthoDB" id="3427at2759"/>
<keyword evidence="3 7" id="KW-0812">Transmembrane</keyword>
<feature type="transmembrane region" description="Helical" evidence="8">
    <location>
        <begin position="186"/>
        <end position="205"/>
    </location>
</feature>
<keyword evidence="12" id="KW-1185">Reference proteome</keyword>
<evidence type="ECO:0000259" key="10">
    <source>
        <dbReference type="PROSITE" id="PS50866"/>
    </source>
</evidence>
<dbReference type="PANTHER" id="PTHR22811">
    <property type="entry name" value="TRANSMEMBRANE EMP24 DOMAIN-CONTAINING PROTEIN"/>
    <property type="match status" value="1"/>
</dbReference>
<comment type="subcellular location">
    <subcellularLocation>
        <location evidence="1 7">Membrane</location>
        <topology evidence="1 7">Single-pass type I membrane protein</topology>
    </subcellularLocation>
</comment>
<keyword evidence="5 8" id="KW-1133">Transmembrane helix</keyword>
<evidence type="ECO:0000256" key="9">
    <source>
        <dbReference type="SAM" id="SignalP"/>
    </source>
</evidence>
<dbReference type="EMBL" id="UFAJ01000254">
    <property type="protein sequence ID" value="SSD60023.1"/>
    <property type="molecule type" value="Genomic_DNA"/>
</dbReference>
<feature type="domain" description="GOLD" evidence="10">
    <location>
        <begin position="31"/>
        <end position="132"/>
    </location>
</feature>
<feature type="signal peptide" evidence="9">
    <location>
        <begin position="1"/>
        <end position="21"/>
    </location>
</feature>
<reference evidence="12" key="1">
    <citation type="submission" date="2018-06" db="EMBL/GenBank/DDBJ databases">
        <authorList>
            <person name="Guldener U."/>
        </authorList>
    </citation>
    <scope>NUCLEOTIDE SEQUENCE [LARGE SCALE GENOMIC DNA]</scope>
    <source>
        <strain evidence="12">UTAD17</strain>
    </source>
</reference>